<accession>A0ABU1JT46</accession>
<proteinExistence type="predicted"/>
<keyword evidence="2" id="KW-1185">Reference proteome</keyword>
<dbReference type="EMBL" id="JAVDPW010000007">
    <property type="protein sequence ID" value="MDR6291447.1"/>
    <property type="molecule type" value="Genomic_DNA"/>
</dbReference>
<reference evidence="1 2" key="1">
    <citation type="submission" date="2023-07" db="EMBL/GenBank/DDBJ databases">
        <title>Sorghum-associated microbial communities from plants grown in Nebraska, USA.</title>
        <authorList>
            <person name="Schachtman D."/>
        </authorList>
    </citation>
    <scope>NUCLEOTIDE SEQUENCE [LARGE SCALE GENOMIC DNA]</scope>
    <source>
        <strain evidence="1 2">584</strain>
    </source>
</reference>
<gene>
    <name evidence="1" type="ORF">E9232_003981</name>
</gene>
<organism evidence="1 2">
    <name type="scientific">Inquilinus ginsengisoli</name>
    <dbReference type="NCBI Taxonomy" id="363840"/>
    <lineage>
        <taxon>Bacteria</taxon>
        <taxon>Pseudomonadati</taxon>
        <taxon>Pseudomonadota</taxon>
        <taxon>Alphaproteobacteria</taxon>
        <taxon>Rhodospirillales</taxon>
        <taxon>Rhodospirillaceae</taxon>
        <taxon>Inquilinus</taxon>
    </lineage>
</organism>
<comment type="caution">
    <text evidence="1">The sequence shown here is derived from an EMBL/GenBank/DDBJ whole genome shotgun (WGS) entry which is preliminary data.</text>
</comment>
<dbReference type="Proteomes" id="UP001262410">
    <property type="component" value="Unassembled WGS sequence"/>
</dbReference>
<evidence type="ECO:0000313" key="1">
    <source>
        <dbReference type="EMBL" id="MDR6291447.1"/>
    </source>
</evidence>
<sequence>MQQQQLRRIGFARFTVEDNHVVDRDMTVKRCHEPPPG</sequence>
<name>A0ABU1JT46_9PROT</name>
<evidence type="ECO:0000313" key="2">
    <source>
        <dbReference type="Proteomes" id="UP001262410"/>
    </source>
</evidence>
<protein>
    <submittedName>
        <fullName evidence="1">Uncharacterized protein</fullName>
    </submittedName>
</protein>